<dbReference type="PIRSF" id="PIRSF000137">
    <property type="entry name" value="Alcohol_oxidase"/>
    <property type="match status" value="1"/>
</dbReference>
<name>A0A8H6JNI3_9PEZI</name>
<keyword evidence="5" id="KW-1185">Reference proteome</keyword>
<evidence type="ECO:0000313" key="5">
    <source>
        <dbReference type="Proteomes" id="UP000652219"/>
    </source>
</evidence>
<dbReference type="Gene3D" id="3.50.50.60">
    <property type="entry name" value="FAD/NAD(P)-binding domain"/>
    <property type="match status" value="1"/>
</dbReference>
<protein>
    <submittedName>
        <fullName evidence="4">GMC oxidoreductase</fullName>
    </submittedName>
</protein>
<accession>A0A8H6JNI3</accession>
<evidence type="ECO:0000256" key="2">
    <source>
        <dbReference type="SAM" id="SignalP"/>
    </source>
</evidence>
<feature type="signal peptide" evidence="2">
    <location>
        <begin position="1"/>
        <end position="21"/>
    </location>
</feature>
<dbReference type="InterPro" id="IPR007867">
    <property type="entry name" value="GMC_OxRtase_C"/>
</dbReference>
<dbReference type="InterPro" id="IPR012132">
    <property type="entry name" value="GMC_OxRdtase"/>
</dbReference>
<organism evidence="4 5">
    <name type="scientific">Colletotrichum sojae</name>
    <dbReference type="NCBI Taxonomy" id="2175907"/>
    <lineage>
        <taxon>Eukaryota</taxon>
        <taxon>Fungi</taxon>
        <taxon>Dikarya</taxon>
        <taxon>Ascomycota</taxon>
        <taxon>Pezizomycotina</taxon>
        <taxon>Sordariomycetes</taxon>
        <taxon>Hypocreomycetidae</taxon>
        <taxon>Glomerellales</taxon>
        <taxon>Glomerellaceae</taxon>
        <taxon>Colletotrichum</taxon>
        <taxon>Colletotrichum orchidearum species complex</taxon>
    </lineage>
</organism>
<dbReference type="Proteomes" id="UP000652219">
    <property type="component" value="Unassembled WGS sequence"/>
</dbReference>
<comment type="similarity">
    <text evidence="1">Belongs to the GMC oxidoreductase family.</text>
</comment>
<dbReference type="InterPro" id="IPR036188">
    <property type="entry name" value="FAD/NAD-bd_sf"/>
</dbReference>
<reference evidence="4 5" key="1">
    <citation type="journal article" date="2020" name="Phytopathology">
        <title>Genome Sequence Resources of Colletotrichum truncatum, C. plurivorum, C. musicola, and C. sojae: Four Species Pathogenic to Soybean (Glycine max).</title>
        <authorList>
            <person name="Rogerio F."/>
            <person name="Boufleur T.R."/>
            <person name="Ciampi-Guillardi M."/>
            <person name="Sukno S.A."/>
            <person name="Thon M.R."/>
            <person name="Massola Junior N.S."/>
            <person name="Baroncelli R."/>
        </authorList>
    </citation>
    <scope>NUCLEOTIDE SEQUENCE [LARGE SCALE GENOMIC DNA]</scope>
    <source>
        <strain evidence="4 5">LFN0009</strain>
    </source>
</reference>
<dbReference type="EMBL" id="WIGN01000028">
    <property type="protein sequence ID" value="KAF6816387.1"/>
    <property type="molecule type" value="Genomic_DNA"/>
</dbReference>
<dbReference type="Pfam" id="PF00732">
    <property type="entry name" value="GMC_oxred_N"/>
    <property type="match status" value="2"/>
</dbReference>
<dbReference type="SUPFAM" id="SSF54373">
    <property type="entry name" value="FAD-linked reductases, C-terminal domain"/>
    <property type="match status" value="1"/>
</dbReference>
<dbReference type="GO" id="GO:0050660">
    <property type="term" value="F:flavin adenine dinucleotide binding"/>
    <property type="evidence" value="ECO:0007669"/>
    <property type="project" value="InterPro"/>
</dbReference>
<dbReference type="Pfam" id="PF05199">
    <property type="entry name" value="GMC_oxred_C"/>
    <property type="match status" value="1"/>
</dbReference>
<proteinExistence type="inferred from homology"/>
<dbReference type="PANTHER" id="PTHR11552">
    <property type="entry name" value="GLUCOSE-METHANOL-CHOLINE GMC OXIDOREDUCTASE"/>
    <property type="match status" value="1"/>
</dbReference>
<dbReference type="SUPFAM" id="SSF51905">
    <property type="entry name" value="FAD/NAD(P)-binding domain"/>
    <property type="match status" value="1"/>
</dbReference>
<gene>
    <name evidence="4" type="ORF">CSOJ01_03010</name>
</gene>
<evidence type="ECO:0000313" key="4">
    <source>
        <dbReference type="EMBL" id="KAF6816387.1"/>
    </source>
</evidence>
<evidence type="ECO:0000259" key="3">
    <source>
        <dbReference type="PROSITE" id="PS00624"/>
    </source>
</evidence>
<dbReference type="PROSITE" id="PS00624">
    <property type="entry name" value="GMC_OXRED_2"/>
    <property type="match status" value="1"/>
</dbReference>
<dbReference type="Gene3D" id="3.30.560.10">
    <property type="entry name" value="Glucose Oxidase, domain 3"/>
    <property type="match status" value="1"/>
</dbReference>
<sequence>MFPRSILPGLRAAALLTTAAAHPDETYDYIVIGSGPGGGPLASTLARAGYSTLLLEAGDDTRDDPLTKLATGLTTLPLHDANSWSFWVRHQSASDEVELRNNQLTWKFPNGSYWIGSAAGAPAEAELMGVWYPRGATVGGSSVVNAMATFLPNDSEWDYVANITGDATWRHENMRRIFETIEKNHYLPKGTPGHGFDGHFETNLGNGSQYLDNPGLIDVYKAMVRSIGHDPEKVIEMLGNDPNFLGEDRDTTEGLWGLPFHAKANWERYSSRDYIYATLDARTENGSCEYPLTLSTTSLATKILFDEAKGAKPKAIGVEYLKGASVYGADERHNATTKGEVKRAFACREVIVAGGAFNSPQILQLSGIGNREELEALDIKVIADLPGVGRNLQDNQEYPVVGHAQLNLTAEPNPNEPVCAKGQPDDPCLELWKKGLGPYTRPGYNSNAMLLKSNHSLNGERDLFLFSRPGAFRGFFPNSVNQADLLDPPNTMGFSVVKMHPQNGAGYVKVRSADPAEPPEINFELYKEGAETDLGALVDVAEWGRRVMKDVQEPWGPLELAEPPCSKIACDGRCEDGDGTSDEDWIREQTFGHHPSGTCAIGSQDNRMAVLDSRFRVHGVDGLRVVDASVFPRVPGAFPAVATFMISQKASEVVLQDAAASSSQD</sequence>
<dbReference type="GO" id="GO:0016614">
    <property type="term" value="F:oxidoreductase activity, acting on CH-OH group of donors"/>
    <property type="evidence" value="ECO:0007669"/>
    <property type="project" value="InterPro"/>
</dbReference>
<dbReference type="PANTHER" id="PTHR11552:SF80">
    <property type="entry name" value="GMC OXIDOREDUCTASE"/>
    <property type="match status" value="1"/>
</dbReference>
<dbReference type="AlphaFoldDB" id="A0A8H6JNI3"/>
<comment type="caution">
    <text evidence="4">The sequence shown here is derived from an EMBL/GenBank/DDBJ whole genome shotgun (WGS) entry which is preliminary data.</text>
</comment>
<feature type="chain" id="PRO_5034270900" evidence="2">
    <location>
        <begin position="22"/>
        <end position="665"/>
    </location>
</feature>
<evidence type="ECO:0000256" key="1">
    <source>
        <dbReference type="ARBA" id="ARBA00010790"/>
    </source>
</evidence>
<dbReference type="InterPro" id="IPR000172">
    <property type="entry name" value="GMC_OxRdtase_N"/>
</dbReference>
<keyword evidence="2" id="KW-0732">Signal</keyword>
<feature type="domain" description="Glucose-methanol-choline oxidoreductase N-terminal" evidence="3">
    <location>
        <begin position="355"/>
        <end position="369"/>
    </location>
</feature>